<reference evidence="3" key="1">
    <citation type="journal article" date="2011" name="Nat. Commun.">
        <title>Effector diversification within compartments of the Leptosphaeria maculans genome affected by Repeat-Induced Point mutations.</title>
        <authorList>
            <person name="Rouxel T."/>
            <person name="Grandaubert J."/>
            <person name="Hane J.K."/>
            <person name="Hoede C."/>
            <person name="van de Wouw A.P."/>
            <person name="Couloux A."/>
            <person name="Dominguez V."/>
            <person name="Anthouard V."/>
            <person name="Bally P."/>
            <person name="Bourras S."/>
            <person name="Cozijnsen A.J."/>
            <person name="Ciuffetti L.M."/>
            <person name="Degrave A."/>
            <person name="Dilmaghani A."/>
            <person name="Duret L."/>
            <person name="Fudal I."/>
            <person name="Goodwin S.B."/>
            <person name="Gout L."/>
            <person name="Glaser N."/>
            <person name="Linglin J."/>
            <person name="Kema G.H.J."/>
            <person name="Lapalu N."/>
            <person name="Lawrence C.B."/>
            <person name="May K."/>
            <person name="Meyer M."/>
            <person name="Ollivier B."/>
            <person name="Poulain J."/>
            <person name="Schoch C.L."/>
            <person name="Simon A."/>
            <person name="Spatafora J.W."/>
            <person name="Stachowiak A."/>
            <person name="Turgeon B.G."/>
            <person name="Tyler B.M."/>
            <person name="Vincent D."/>
            <person name="Weissenbach J."/>
            <person name="Amselem J."/>
            <person name="Quesneville H."/>
            <person name="Oliver R.P."/>
            <person name="Wincker P."/>
            <person name="Balesdent M.-H."/>
            <person name="Howlett B.J."/>
        </authorList>
    </citation>
    <scope>NUCLEOTIDE SEQUENCE [LARGE SCALE GENOMIC DNA]</scope>
    <source>
        <strain evidence="3">JN3 / isolate v23.1.3 / race Av1-4-5-6-7-8</strain>
    </source>
</reference>
<evidence type="ECO:0000256" key="1">
    <source>
        <dbReference type="SAM" id="MobiDB-lite"/>
    </source>
</evidence>
<feature type="compositionally biased region" description="Basic and acidic residues" evidence="1">
    <location>
        <begin position="9"/>
        <end position="18"/>
    </location>
</feature>
<protein>
    <submittedName>
        <fullName evidence="2">Predicted protein</fullName>
    </submittedName>
</protein>
<accession>E5ABL9</accession>
<evidence type="ECO:0000313" key="2">
    <source>
        <dbReference type="EMBL" id="CBY01060.1"/>
    </source>
</evidence>
<organism evidence="3">
    <name type="scientific">Leptosphaeria maculans (strain JN3 / isolate v23.1.3 / race Av1-4-5-6-7-8)</name>
    <name type="common">Blackleg fungus</name>
    <name type="synonym">Phoma lingam</name>
    <dbReference type="NCBI Taxonomy" id="985895"/>
    <lineage>
        <taxon>Eukaryota</taxon>
        <taxon>Fungi</taxon>
        <taxon>Dikarya</taxon>
        <taxon>Ascomycota</taxon>
        <taxon>Pezizomycotina</taxon>
        <taxon>Dothideomycetes</taxon>
        <taxon>Pleosporomycetidae</taxon>
        <taxon>Pleosporales</taxon>
        <taxon>Pleosporineae</taxon>
        <taxon>Leptosphaeriaceae</taxon>
        <taxon>Plenodomus</taxon>
        <taxon>Plenodomus lingam/Leptosphaeria maculans species complex</taxon>
    </lineage>
</organism>
<dbReference type="EMBL" id="FP929138">
    <property type="protein sequence ID" value="CBY01060.1"/>
    <property type="molecule type" value="Genomic_DNA"/>
</dbReference>
<gene>
    <name evidence="2" type="ORF">LEMA_uP021900.1</name>
</gene>
<dbReference type="Proteomes" id="UP000002668">
    <property type="component" value="Genome"/>
</dbReference>
<feature type="region of interest" description="Disordered" evidence="1">
    <location>
        <begin position="1"/>
        <end position="27"/>
    </location>
</feature>
<proteinExistence type="predicted"/>
<keyword evidence="3" id="KW-1185">Reference proteome</keyword>
<dbReference type="VEuPathDB" id="FungiDB:LEMA_uP021900.1"/>
<dbReference type="AlphaFoldDB" id="E5ABL9"/>
<evidence type="ECO:0000313" key="3">
    <source>
        <dbReference type="Proteomes" id="UP000002668"/>
    </source>
</evidence>
<dbReference type="HOGENOM" id="CLU_2794417_0_0_1"/>
<name>E5ABL9_LEPMJ</name>
<sequence>MMDPPAAMHETECNDTRQHYQSSRSTKSKAQTYVPYYYVPIGEQTAEGSERQNLGARIKFLARWGQSL</sequence>
<dbReference type="InParanoid" id="E5ABL9"/>